<evidence type="ECO:0000313" key="8">
    <source>
        <dbReference type="Proteomes" id="UP001335737"/>
    </source>
</evidence>
<protein>
    <submittedName>
        <fullName evidence="7">CidA/LrgA family protein</fullName>
    </submittedName>
</protein>
<evidence type="ECO:0000256" key="2">
    <source>
        <dbReference type="ARBA" id="ARBA00022475"/>
    </source>
</evidence>
<dbReference type="EMBL" id="JARZFX010000004">
    <property type="protein sequence ID" value="MEC5423954.1"/>
    <property type="molecule type" value="Genomic_DNA"/>
</dbReference>
<dbReference type="Pfam" id="PF03788">
    <property type="entry name" value="LrgA"/>
    <property type="match status" value="1"/>
</dbReference>
<feature type="transmembrane region" description="Helical" evidence="6">
    <location>
        <begin position="90"/>
        <end position="114"/>
    </location>
</feature>
<feature type="transmembrane region" description="Helical" evidence="6">
    <location>
        <begin position="63"/>
        <end position="84"/>
    </location>
</feature>
<dbReference type="RefSeq" id="WP_327607522.1">
    <property type="nucleotide sequence ID" value="NZ_JARZFX010000004.1"/>
</dbReference>
<evidence type="ECO:0000256" key="1">
    <source>
        <dbReference type="ARBA" id="ARBA00004651"/>
    </source>
</evidence>
<feature type="transmembrane region" description="Helical" evidence="6">
    <location>
        <begin position="30"/>
        <end position="51"/>
    </location>
</feature>
<name>A0ABU6KGG4_9BACI</name>
<evidence type="ECO:0000256" key="5">
    <source>
        <dbReference type="ARBA" id="ARBA00023136"/>
    </source>
</evidence>
<sequence length="123" mass="13637">MLRGVKVIIHIAILYGIYLIGDFVQLSLGLFIPGSVIGLLILFVLLMTGVLKVTWIEEGTKFIIKHLTFFFIPATVGVISYFDLFAGKGILLILIILISTVLVMAGSGLVSQWLMRKEECKHD</sequence>
<evidence type="ECO:0000313" key="7">
    <source>
        <dbReference type="EMBL" id="MEC5423954.1"/>
    </source>
</evidence>
<dbReference type="PANTHER" id="PTHR33931">
    <property type="entry name" value="HOLIN-LIKE PROTEIN CIDA-RELATED"/>
    <property type="match status" value="1"/>
</dbReference>
<feature type="transmembrane region" description="Helical" evidence="6">
    <location>
        <begin position="7"/>
        <end position="24"/>
    </location>
</feature>
<proteinExistence type="predicted"/>
<dbReference type="Proteomes" id="UP001335737">
    <property type="component" value="Unassembled WGS sequence"/>
</dbReference>
<evidence type="ECO:0000256" key="4">
    <source>
        <dbReference type="ARBA" id="ARBA00022989"/>
    </source>
</evidence>
<evidence type="ECO:0000256" key="6">
    <source>
        <dbReference type="SAM" id="Phobius"/>
    </source>
</evidence>
<keyword evidence="3 6" id="KW-0812">Transmembrane</keyword>
<keyword evidence="2" id="KW-1003">Cell membrane</keyword>
<dbReference type="InterPro" id="IPR005538">
    <property type="entry name" value="LrgA/CidA"/>
</dbReference>
<accession>A0ABU6KGG4</accession>
<organism evidence="7 8">
    <name type="scientific">Virgibacillus tibetensis</name>
    <dbReference type="NCBI Taxonomy" id="3042313"/>
    <lineage>
        <taxon>Bacteria</taxon>
        <taxon>Bacillati</taxon>
        <taxon>Bacillota</taxon>
        <taxon>Bacilli</taxon>
        <taxon>Bacillales</taxon>
        <taxon>Bacillaceae</taxon>
        <taxon>Virgibacillus</taxon>
    </lineage>
</organism>
<dbReference type="PANTHER" id="PTHR33931:SF2">
    <property type="entry name" value="HOLIN-LIKE PROTEIN CIDA"/>
    <property type="match status" value="1"/>
</dbReference>
<comment type="caution">
    <text evidence="7">The sequence shown here is derived from an EMBL/GenBank/DDBJ whole genome shotgun (WGS) entry which is preliminary data.</text>
</comment>
<dbReference type="NCBIfam" id="NF002460">
    <property type="entry name" value="PRK01658.1"/>
    <property type="match status" value="1"/>
</dbReference>
<evidence type="ECO:0000256" key="3">
    <source>
        <dbReference type="ARBA" id="ARBA00022692"/>
    </source>
</evidence>
<reference evidence="7 8" key="1">
    <citation type="journal article" date="2024" name="Int. J. Syst. Evol. Microbiol.">
        <title>Virgibacillus tibetensis sp. nov., isolated from salt lake on the Tibetan Plateau of China.</title>
        <authorList>
            <person name="Phurbu D."/>
            <person name="Liu Z.-X."/>
            <person name="Wang R."/>
            <person name="Zheng Y.-Y."/>
            <person name="Liu H.-C."/>
            <person name="Zhou Y.-G."/>
            <person name="Yu Y.-J."/>
            <person name="Li A.-H."/>
        </authorList>
    </citation>
    <scope>NUCLEOTIDE SEQUENCE [LARGE SCALE GENOMIC DNA]</scope>
    <source>
        <strain evidence="7 8">C22-A2</strain>
    </source>
</reference>
<keyword evidence="8" id="KW-1185">Reference proteome</keyword>
<gene>
    <name evidence="7" type="ORF">QGM71_10675</name>
</gene>
<comment type="subcellular location">
    <subcellularLocation>
        <location evidence="1">Cell membrane</location>
        <topology evidence="1">Multi-pass membrane protein</topology>
    </subcellularLocation>
</comment>
<keyword evidence="4 6" id="KW-1133">Transmembrane helix</keyword>
<keyword evidence="5 6" id="KW-0472">Membrane</keyword>